<organism evidence="3 4">
    <name type="scientific">Rubrimonas cliftonensis</name>
    <dbReference type="NCBI Taxonomy" id="89524"/>
    <lineage>
        <taxon>Bacteria</taxon>
        <taxon>Pseudomonadati</taxon>
        <taxon>Pseudomonadota</taxon>
        <taxon>Alphaproteobacteria</taxon>
        <taxon>Rhodobacterales</taxon>
        <taxon>Paracoccaceae</taxon>
        <taxon>Rubrimonas</taxon>
    </lineage>
</organism>
<evidence type="ECO:0000259" key="2">
    <source>
        <dbReference type="Pfam" id="PF07331"/>
    </source>
</evidence>
<dbReference type="EMBL" id="FNQM01000013">
    <property type="protein sequence ID" value="SEA82754.1"/>
    <property type="molecule type" value="Genomic_DNA"/>
</dbReference>
<proteinExistence type="predicted"/>
<sequence length="159" mass="17389">MALDRCIALVFIAICLVYGWTAWFGMDGSLPPFMRRNPVWPSSFPKVLSIVGLLIGLAVVLTQPPPAPPKEGDIDYRRLTDYKLGQALLLMGLMVAYALLLRPLGFIGSTAGFLIAGAMTLGERKLHILIPVALAASLSVWWLVQEVLGIFLRPLPSFL</sequence>
<keyword evidence="1" id="KW-1133">Transmembrane helix</keyword>
<reference evidence="3 4" key="1">
    <citation type="submission" date="2016-10" db="EMBL/GenBank/DDBJ databases">
        <authorList>
            <person name="de Groot N.N."/>
        </authorList>
    </citation>
    <scope>NUCLEOTIDE SEQUENCE [LARGE SCALE GENOMIC DNA]</scope>
    <source>
        <strain evidence="3 4">DSM 15345</strain>
    </source>
</reference>
<dbReference type="OrthoDB" id="1956824at2"/>
<dbReference type="InterPro" id="IPR009936">
    <property type="entry name" value="DUF1468"/>
</dbReference>
<dbReference type="STRING" id="89524.SAMN05444370_11344"/>
<feature type="transmembrane region" description="Helical" evidence="1">
    <location>
        <begin position="44"/>
        <end position="61"/>
    </location>
</feature>
<evidence type="ECO:0000313" key="3">
    <source>
        <dbReference type="EMBL" id="SEA82754.1"/>
    </source>
</evidence>
<accession>A0A1H4ECG3</accession>
<feature type="transmembrane region" description="Helical" evidence="1">
    <location>
        <begin position="7"/>
        <end position="24"/>
    </location>
</feature>
<dbReference type="RefSeq" id="WP_093255162.1">
    <property type="nucleotide sequence ID" value="NZ_FNQM01000013.1"/>
</dbReference>
<keyword evidence="1" id="KW-0472">Membrane</keyword>
<protein>
    <submittedName>
        <fullName evidence="3">Putative tricarboxylic transport membrane protein</fullName>
    </submittedName>
</protein>
<feature type="domain" description="DUF1468" evidence="2">
    <location>
        <begin position="6"/>
        <end position="152"/>
    </location>
</feature>
<keyword evidence="1" id="KW-0812">Transmembrane</keyword>
<feature type="transmembrane region" description="Helical" evidence="1">
    <location>
        <begin position="129"/>
        <end position="152"/>
    </location>
</feature>
<dbReference type="AlphaFoldDB" id="A0A1H4ECG3"/>
<evidence type="ECO:0000313" key="4">
    <source>
        <dbReference type="Proteomes" id="UP000198703"/>
    </source>
</evidence>
<evidence type="ECO:0000256" key="1">
    <source>
        <dbReference type="SAM" id="Phobius"/>
    </source>
</evidence>
<dbReference type="Pfam" id="PF07331">
    <property type="entry name" value="TctB"/>
    <property type="match status" value="1"/>
</dbReference>
<gene>
    <name evidence="3" type="ORF">SAMN05444370_11344</name>
</gene>
<feature type="transmembrane region" description="Helical" evidence="1">
    <location>
        <begin position="82"/>
        <end position="100"/>
    </location>
</feature>
<dbReference type="Proteomes" id="UP000198703">
    <property type="component" value="Unassembled WGS sequence"/>
</dbReference>
<name>A0A1H4ECG3_9RHOB</name>
<keyword evidence="4" id="KW-1185">Reference proteome</keyword>